<organism evidence="1 2">
    <name type="scientific">Stylosanthes scabra</name>
    <dbReference type="NCBI Taxonomy" id="79078"/>
    <lineage>
        <taxon>Eukaryota</taxon>
        <taxon>Viridiplantae</taxon>
        <taxon>Streptophyta</taxon>
        <taxon>Embryophyta</taxon>
        <taxon>Tracheophyta</taxon>
        <taxon>Spermatophyta</taxon>
        <taxon>Magnoliopsida</taxon>
        <taxon>eudicotyledons</taxon>
        <taxon>Gunneridae</taxon>
        <taxon>Pentapetalae</taxon>
        <taxon>rosids</taxon>
        <taxon>fabids</taxon>
        <taxon>Fabales</taxon>
        <taxon>Fabaceae</taxon>
        <taxon>Papilionoideae</taxon>
        <taxon>50 kb inversion clade</taxon>
        <taxon>dalbergioids sensu lato</taxon>
        <taxon>Dalbergieae</taxon>
        <taxon>Pterocarpus clade</taxon>
        <taxon>Stylosanthes</taxon>
    </lineage>
</organism>
<comment type="caution">
    <text evidence="1">The sequence shown here is derived from an EMBL/GenBank/DDBJ whole genome shotgun (WGS) entry which is preliminary data.</text>
</comment>
<evidence type="ECO:0000313" key="1">
    <source>
        <dbReference type="EMBL" id="MED6145081.1"/>
    </source>
</evidence>
<name>A0ABU6T8T8_9FABA</name>
<reference evidence="1 2" key="1">
    <citation type="journal article" date="2023" name="Plants (Basel)">
        <title>Bridging the Gap: Combining Genomics and Transcriptomics Approaches to Understand Stylosanthes scabra, an Orphan Legume from the Brazilian Caatinga.</title>
        <authorList>
            <person name="Ferreira-Neto J.R.C."/>
            <person name="da Silva M.D."/>
            <person name="Binneck E."/>
            <person name="de Melo N.F."/>
            <person name="da Silva R.H."/>
            <person name="de Melo A.L.T.M."/>
            <person name="Pandolfi V."/>
            <person name="Bustamante F.O."/>
            <person name="Brasileiro-Vidal A.C."/>
            <person name="Benko-Iseppon A.M."/>
        </authorList>
    </citation>
    <scope>NUCLEOTIDE SEQUENCE [LARGE SCALE GENOMIC DNA]</scope>
    <source>
        <tissue evidence="1">Leaves</tissue>
    </source>
</reference>
<evidence type="ECO:0000313" key="2">
    <source>
        <dbReference type="Proteomes" id="UP001341840"/>
    </source>
</evidence>
<dbReference type="Proteomes" id="UP001341840">
    <property type="component" value="Unassembled WGS sequence"/>
</dbReference>
<keyword evidence="2" id="KW-1185">Reference proteome</keyword>
<proteinExistence type="predicted"/>
<gene>
    <name evidence="1" type="ORF">PIB30_021735</name>
</gene>
<dbReference type="EMBL" id="JASCZI010090693">
    <property type="protein sequence ID" value="MED6145081.1"/>
    <property type="molecule type" value="Genomic_DNA"/>
</dbReference>
<sequence>MTSKSLSVSPSASKQRWKRMSAEFPWSMKTRQIVASMRSMEITKGGFRVSVVLPISSEENVISGGGLSCSVLGMTSTARHECLLLLAAFRDGGFPSSGSPPEIILISLLVTLSLGSSFLSVDFSGLSTLCLVLLSSLRSSSGEFTELSLLQTFLDKFEE</sequence>
<protein>
    <submittedName>
        <fullName evidence="1">Uncharacterized protein</fullName>
    </submittedName>
</protein>
<accession>A0ABU6T8T8</accession>